<evidence type="ECO:0000313" key="9">
    <source>
        <dbReference type="Proteomes" id="UP000230750"/>
    </source>
</evidence>
<keyword evidence="9" id="KW-1185">Reference proteome</keyword>
<evidence type="ECO:0000256" key="6">
    <source>
        <dbReference type="SAM" id="SignalP"/>
    </source>
</evidence>
<evidence type="ECO:0000256" key="4">
    <source>
        <dbReference type="ARBA" id="ARBA00023180"/>
    </source>
</evidence>
<dbReference type="InterPro" id="IPR051275">
    <property type="entry name" value="Cell_adhesion_signaling"/>
</dbReference>
<evidence type="ECO:0000256" key="2">
    <source>
        <dbReference type="ARBA" id="ARBA00023136"/>
    </source>
</evidence>
<dbReference type="PANTHER" id="PTHR11640">
    <property type="entry name" value="NEPHRIN"/>
    <property type="match status" value="1"/>
</dbReference>
<evidence type="ECO:0000256" key="1">
    <source>
        <dbReference type="ARBA" id="ARBA00004479"/>
    </source>
</evidence>
<evidence type="ECO:0000256" key="3">
    <source>
        <dbReference type="ARBA" id="ARBA00023157"/>
    </source>
</evidence>
<dbReference type="PROSITE" id="PS50835">
    <property type="entry name" value="IG_LIKE"/>
    <property type="match status" value="1"/>
</dbReference>
<dbReference type="InterPro" id="IPR003598">
    <property type="entry name" value="Ig_sub2"/>
</dbReference>
<dbReference type="Gene3D" id="2.60.40.10">
    <property type="entry name" value="Immunoglobulins"/>
    <property type="match status" value="1"/>
</dbReference>
<reference evidence="8 9" key="1">
    <citation type="journal article" date="2017" name="PLoS Biol.">
        <title>The sea cucumber genome provides insights into morphological evolution and visceral regeneration.</title>
        <authorList>
            <person name="Zhang X."/>
            <person name="Sun L."/>
            <person name="Yuan J."/>
            <person name="Sun Y."/>
            <person name="Gao Y."/>
            <person name="Zhang L."/>
            <person name="Li S."/>
            <person name="Dai H."/>
            <person name="Hamel J.F."/>
            <person name="Liu C."/>
            <person name="Yu Y."/>
            <person name="Liu S."/>
            <person name="Lin W."/>
            <person name="Guo K."/>
            <person name="Jin S."/>
            <person name="Xu P."/>
            <person name="Storey K.B."/>
            <person name="Huan P."/>
            <person name="Zhang T."/>
            <person name="Zhou Y."/>
            <person name="Zhang J."/>
            <person name="Lin C."/>
            <person name="Li X."/>
            <person name="Xing L."/>
            <person name="Huo D."/>
            <person name="Sun M."/>
            <person name="Wang L."/>
            <person name="Mercier A."/>
            <person name="Li F."/>
            <person name="Yang H."/>
            <person name="Xiang J."/>
        </authorList>
    </citation>
    <scope>NUCLEOTIDE SEQUENCE [LARGE SCALE GENOMIC DNA]</scope>
    <source>
        <strain evidence="8">Shaxun</strain>
        <tissue evidence="8">Muscle</tissue>
    </source>
</reference>
<dbReference type="SMART" id="SM00409">
    <property type="entry name" value="IG"/>
    <property type="match status" value="1"/>
</dbReference>
<dbReference type="SUPFAM" id="SSF48726">
    <property type="entry name" value="Immunoglobulin"/>
    <property type="match status" value="1"/>
</dbReference>
<dbReference type="InterPro" id="IPR036179">
    <property type="entry name" value="Ig-like_dom_sf"/>
</dbReference>
<evidence type="ECO:0000259" key="7">
    <source>
        <dbReference type="PROSITE" id="PS50835"/>
    </source>
</evidence>
<dbReference type="OrthoDB" id="9898017at2759"/>
<organism evidence="8 9">
    <name type="scientific">Stichopus japonicus</name>
    <name type="common">Sea cucumber</name>
    <dbReference type="NCBI Taxonomy" id="307972"/>
    <lineage>
        <taxon>Eukaryota</taxon>
        <taxon>Metazoa</taxon>
        <taxon>Echinodermata</taxon>
        <taxon>Eleutherozoa</taxon>
        <taxon>Echinozoa</taxon>
        <taxon>Holothuroidea</taxon>
        <taxon>Aspidochirotacea</taxon>
        <taxon>Aspidochirotida</taxon>
        <taxon>Stichopodidae</taxon>
        <taxon>Apostichopus</taxon>
    </lineage>
</organism>
<proteinExistence type="predicted"/>
<feature type="chain" id="PRO_5013688109" evidence="6">
    <location>
        <begin position="30"/>
        <end position="907"/>
    </location>
</feature>
<dbReference type="InterPro" id="IPR007110">
    <property type="entry name" value="Ig-like_dom"/>
</dbReference>
<dbReference type="InterPro" id="IPR013106">
    <property type="entry name" value="Ig_V-set"/>
</dbReference>
<comment type="caution">
    <text evidence="8">The sequence shown here is derived from an EMBL/GenBank/DDBJ whole genome shotgun (WGS) entry which is preliminary data.</text>
</comment>
<dbReference type="InterPro" id="IPR003599">
    <property type="entry name" value="Ig_sub"/>
</dbReference>
<keyword evidence="4" id="KW-0325">Glycoprotein</keyword>
<feature type="domain" description="Ig-like" evidence="7">
    <location>
        <begin position="13"/>
        <end position="123"/>
    </location>
</feature>
<comment type="subcellular location">
    <subcellularLocation>
        <location evidence="1">Membrane</location>
        <topology evidence="1">Single-pass type I membrane protein</topology>
    </subcellularLocation>
</comment>
<dbReference type="Pfam" id="PF07686">
    <property type="entry name" value="V-set"/>
    <property type="match status" value="1"/>
</dbReference>
<protein>
    <submittedName>
        <fullName evidence="8">Putative irregular chiasm C-roughest protein-like</fullName>
    </submittedName>
</protein>
<dbReference type="InterPro" id="IPR013783">
    <property type="entry name" value="Ig-like_fold"/>
</dbReference>
<evidence type="ECO:0000256" key="5">
    <source>
        <dbReference type="ARBA" id="ARBA00023319"/>
    </source>
</evidence>
<keyword evidence="2" id="KW-0472">Membrane</keyword>
<feature type="signal peptide" evidence="6">
    <location>
        <begin position="1"/>
        <end position="29"/>
    </location>
</feature>
<name>A0A2G8KLV7_STIJA</name>
<dbReference type="AlphaFoldDB" id="A0A2G8KLV7"/>
<dbReference type="GO" id="GO:0016020">
    <property type="term" value="C:membrane"/>
    <property type="evidence" value="ECO:0007669"/>
    <property type="project" value="UniProtKB-SubCell"/>
</dbReference>
<gene>
    <name evidence="8" type="ORF">BSL78_14143</name>
</gene>
<dbReference type="SMART" id="SM00408">
    <property type="entry name" value="IGc2"/>
    <property type="match status" value="1"/>
</dbReference>
<sequence length="907" mass="102161">MHTAMEPLKRTMPTFVLLLLGSISTNVHADITKTPTSGVFLEGSDVTLTCVVEGNGNVIWEDFSNATSIFVGKEKNTEKNKYDNFEISSGDGDFSLIIKDVQLSDEGTYVCKDRDRLAKATVSIGVLPYVYLSVKQSEAIQAPHTSTKVNITCSAYKARPAVSVFELSVVGGEKTVNITNDKSNQNEDGKTYNSSASVSYIMSSEEMSVYCRVFTAGRSLILSENFNIPRCNITISGNEIRCSCQANPPVNTYYIDVNGNKHDGDVLSLEEVEPMNMRCFATNELGTGQSDRLFPDDMHSSSISPSNSDRVSCYLTGGSNSYLHQMSTRSEGQEIRREHIPPGNEGNYNINDSSFPKTDLTSDLKEAAQENESTNISSSGDILVSCGIRIGKVGIKKLLEAFGEKDIETEDGATILKKLEQKNVIRKPYVNLLRQLTKCKIYGARKILLFNFETDLQQLKATIRNQLKNDWEIFAIEILDIPEELVEDAVITTRLTSKMEEPSERRICLESEFQYRNHRFFSVKSSILSGNNKYFIRLFVDQIEVVIREITAEHIGMMDDIITHNKLEKIKVLSEFNLQSVEEEGRYYFKNMESTQSEKSSNENIICKQDPPTIESRERLGKVGIRRLLAAMTKCDIETEDETNVLEKLDKDGVINKDCANLLSNLSDCKLFRARKIVIAYLEADLWNYITNSICPQISLDWEIFAVDVLKLHPRKVVYIIEHTKDENGQVLSMFRKWRYACGHETQISTQFLLDLINASEISSEILSKDNRPNNLKGKPTNEGGCSDEFLEMLTHLSKRIGVFGRKRLEEIKSKGVKVKIFGPPEEIPVDDSVNSLGQLCFMLYEANLFTARDVVITYIEKQLHEVIATISKVRASDWDELAWYGLHLSGNDVAYLERAAESNEGK</sequence>
<dbReference type="EMBL" id="MRZV01000488">
    <property type="protein sequence ID" value="PIK48992.1"/>
    <property type="molecule type" value="Genomic_DNA"/>
</dbReference>
<keyword evidence="6" id="KW-0732">Signal</keyword>
<dbReference type="Proteomes" id="UP000230750">
    <property type="component" value="Unassembled WGS sequence"/>
</dbReference>
<keyword evidence="3" id="KW-1015">Disulfide bond</keyword>
<keyword evidence="5" id="KW-0393">Immunoglobulin domain</keyword>
<evidence type="ECO:0000313" key="8">
    <source>
        <dbReference type="EMBL" id="PIK48992.1"/>
    </source>
</evidence>
<dbReference type="CDD" id="cd00099">
    <property type="entry name" value="IgV"/>
    <property type="match status" value="1"/>
</dbReference>
<accession>A0A2G8KLV7</accession>